<evidence type="ECO:0000256" key="5">
    <source>
        <dbReference type="ARBA" id="ARBA00022729"/>
    </source>
</evidence>
<dbReference type="HOGENOM" id="CLU_038034_4_0_5"/>
<gene>
    <name evidence="8" type="ordered locus">KVU_0767</name>
</gene>
<dbReference type="InterPro" id="IPR002491">
    <property type="entry name" value="ABC_transptr_periplasmic_BD"/>
</dbReference>
<evidence type="ECO:0000256" key="6">
    <source>
        <dbReference type="SAM" id="SignalP"/>
    </source>
</evidence>
<dbReference type="OrthoDB" id="9793175at2"/>
<dbReference type="GO" id="GO:1901678">
    <property type="term" value="P:iron coordination entity transport"/>
    <property type="evidence" value="ECO:0007669"/>
    <property type="project" value="UniProtKB-ARBA"/>
</dbReference>
<feature type="domain" description="Fe/B12 periplasmic-binding" evidence="7">
    <location>
        <begin position="43"/>
        <end position="313"/>
    </location>
</feature>
<comment type="subcellular location">
    <subcellularLocation>
        <location evidence="1">Cell envelope</location>
    </subcellularLocation>
</comment>
<dbReference type="SUPFAM" id="SSF53807">
    <property type="entry name" value="Helical backbone' metal receptor"/>
    <property type="match status" value="1"/>
</dbReference>
<evidence type="ECO:0000256" key="2">
    <source>
        <dbReference type="ARBA" id="ARBA00008814"/>
    </source>
</evidence>
<organism evidence="8 9">
    <name type="scientific">Ketogulonicigenium vulgare (strain WSH-001)</name>
    <dbReference type="NCBI Taxonomy" id="759362"/>
    <lineage>
        <taxon>Bacteria</taxon>
        <taxon>Pseudomonadati</taxon>
        <taxon>Pseudomonadota</taxon>
        <taxon>Alphaproteobacteria</taxon>
        <taxon>Rhodobacterales</taxon>
        <taxon>Roseobacteraceae</taxon>
        <taxon>Ketogulonicigenium</taxon>
    </lineage>
</organism>
<evidence type="ECO:0000313" key="9">
    <source>
        <dbReference type="Proteomes" id="UP000000692"/>
    </source>
</evidence>
<keyword evidence="4" id="KW-0406">Ion transport</keyword>
<dbReference type="NCBIfam" id="NF008200">
    <property type="entry name" value="PRK10957.1"/>
    <property type="match status" value="1"/>
</dbReference>
<keyword evidence="4" id="KW-0408">Iron</keyword>
<sequence length="313" mass="33186">MLRYLLLATALATPLATPAFAQDWPRTLPHEGGELTLTAPPQRIVSTSPSLTGILLAMDVPLLASTAATRTPLTDENGFFTQWADVAVSRDVAVLYPNLTFDIEALMIAAPDLIIGASTGADSIVSYLPDLQAMDMPVFVLNYSNHSWQDLARQIGAATGHEAGAEAAIARFDTEMAAIRAQLPAGGGRVTVVGYNLGGSYSIGRTESPQARVVEALGFDILPLPEALRPQVSRSSDFDFISHEYLSAAIEGETVFLFGADQSGVAAFMADPVLANLPAVQAGRVYALGLSSFRVDYYSGLQMAHLVADALTQ</sequence>
<keyword evidence="4" id="KW-0410">Iron transport</keyword>
<feature type="chain" id="PRO_5003392068" evidence="6">
    <location>
        <begin position="22"/>
        <end position="313"/>
    </location>
</feature>
<dbReference type="eggNOG" id="COG4592">
    <property type="taxonomic scope" value="Bacteria"/>
</dbReference>
<keyword evidence="3" id="KW-0813">Transport</keyword>
<dbReference type="KEGG" id="kvl:KVU_0767"/>
<dbReference type="PATRIC" id="fig|759362.5.peg.793"/>
<evidence type="ECO:0000256" key="4">
    <source>
        <dbReference type="ARBA" id="ARBA00022496"/>
    </source>
</evidence>
<keyword evidence="5 6" id="KW-0732">Signal</keyword>
<dbReference type="EMBL" id="CP002018">
    <property type="protein sequence ID" value="AEM40606.1"/>
    <property type="molecule type" value="Genomic_DNA"/>
</dbReference>
<dbReference type="Pfam" id="PF01497">
    <property type="entry name" value="Peripla_BP_2"/>
    <property type="match status" value="1"/>
</dbReference>
<dbReference type="RefSeq" id="WP_013384055.1">
    <property type="nucleotide sequence ID" value="NC_017384.1"/>
</dbReference>
<comment type="similarity">
    <text evidence="2">Belongs to the bacterial solute-binding protein 8 family.</text>
</comment>
<dbReference type="InterPro" id="IPR051313">
    <property type="entry name" value="Bact_iron-sidero_bind"/>
</dbReference>
<name>F9Y4P9_KETVW</name>
<evidence type="ECO:0000313" key="8">
    <source>
        <dbReference type="EMBL" id="AEM40606.1"/>
    </source>
</evidence>
<dbReference type="Proteomes" id="UP000000692">
    <property type="component" value="Chromosome"/>
</dbReference>
<evidence type="ECO:0000259" key="7">
    <source>
        <dbReference type="PROSITE" id="PS50983"/>
    </source>
</evidence>
<evidence type="ECO:0000256" key="3">
    <source>
        <dbReference type="ARBA" id="ARBA00022448"/>
    </source>
</evidence>
<dbReference type="PROSITE" id="PS50983">
    <property type="entry name" value="FE_B12_PBP"/>
    <property type="match status" value="1"/>
</dbReference>
<keyword evidence="9" id="KW-1185">Reference proteome</keyword>
<evidence type="ECO:0000256" key="1">
    <source>
        <dbReference type="ARBA" id="ARBA00004196"/>
    </source>
</evidence>
<dbReference type="GO" id="GO:0030288">
    <property type="term" value="C:outer membrane-bounded periplasmic space"/>
    <property type="evidence" value="ECO:0007669"/>
    <property type="project" value="TreeGrafter"/>
</dbReference>
<dbReference type="AlphaFoldDB" id="F9Y4P9"/>
<protein>
    <submittedName>
        <fullName evidence="8">Iron-enterobactin transporter periplasmic binding protein</fullName>
    </submittedName>
</protein>
<reference evidence="8 9" key="1">
    <citation type="journal article" date="2011" name="J. Bacteriol.">
        <title>Complete genome sequence of the industrial strain Ketogulonicigenium vulgare WSH-001.</title>
        <authorList>
            <person name="Liu L."/>
            <person name="Li Y."/>
            <person name="Zhang J."/>
            <person name="Zhou Z."/>
            <person name="Liu J."/>
            <person name="Li X."/>
            <person name="Zhou J."/>
            <person name="Du G."/>
            <person name="Wang L."/>
            <person name="Chen J."/>
        </authorList>
    </citation>
    <scope>NUCLEOTIDE SEQUENCE [LARGE SCALE GENOMIC DNA]</scope>
    <source>
        <strain evidence="8 9">WSH-001</strain>
    </source>
</reference>
<dbReference type="PANTHER" id="PTHR30532:SF24">
    <property type="entry name" value="FERRIC ENTEROBACTIN-BINDING PERIPLASMIC PROTEIN FEPB"/>
    <property type="match status" value="1"/>
</dbReference>
<feature type="signal peptide" evidence="6">
    <location>
        <begin position="1"/>
        <end position="21"/>
    </location>
</feature>
<dbReference type="PANTHER" id="PTHR30532">
    <property type="entry name" value="IRON III DICITRATE-BINDING PERIPLASMIC PROTEIN"/>
    <property type="match status" value="1"/>
</dbReference>
<dbReference type="Gene3D" id="3.40.50.1980">
    <property type="entry name" value="Nitrogenase molybdenum iron protein domain"/>
    <property type="match status" value="2"/>
</dbReference>
<proteinExistence type="inferred from homology"/>
<accession>F9Y4P9</accession>